<dbReference type="GO" id="GO:0005886">
    <property type="term" value="C:plasma membrane"/>
    <property type="evidence" value="ECO:0007669"/>
    <property type="project" value="UniProtKB-SubCell"/>
</dbReference>
<evidence type="ECO:0000313" key="15">
    <source>
        <dbReference type="Ensembl" id="ENSPKIP00000018659.1"/>
    </source>
</evidence>
<evidence type="ECO:0000256" key="3">
    <source>
        <dbReference type="ARBA" id="ARBA00022536"/>
    </source>
</evidence>
<evidence type="ECO:0000313" key="16">
    <source>
        <dbReference type="Proteomes" id="UP000261540"/>
    </source>
</evidence>
<feature type="region of interest" description="Disordered" evidence="11">
    <location>
        <begin position="523"/>
        <end position="545"/>
    </location>
</feature>
<dbReference type="InterPro" id="IPR018097">
    <property type="entry name" value="EGF_Ca-bd_CS"/>
</dbReference>
<dbReference type="SMART" id="SM00303">
    <property type="entry name" value="GPS"/>
    <property type="match status" value="1"/>
</dbReference>
<dbReference type="InterPro" id="IPR000742">
    <property type="entry name" value="EGF"/>
</dbReference>
<dbReference type="PROSITE" id="PS01187">
    <property type="entry name" value="EGF_CA"/>
    <property type="match status" value="1"/>
</dbReference>
<evidence type="ECO:0000256" key="4">
    <source>
        <dbReference type="ARBA" id="ARBA00022692"/>
    </source>
</evidence>
<keyword evidence="3 10" id="KW-0245">EGF-like domain</keyword>
<keyword evidence="5 12" id="KW-0732">Signal</keyword>
<dbReference type="Gene3D" id="2.60.220.50">
    <property type="match status" value="1"/>
</dbReference>
<dbReference type="Proteomes" id="UP000261540">
    <property type="component" value="Unplaced"/>
</dbReference>
<sequence length="569" mass="61001">MSSWCLPLWLGCLLQLQDGHCNAEDPCLQYTLVSDSWRNKDFTSSTLAKYKCDDGLSNKWLRFVGIAGSAYCQWKGNAHYVHFIGVMETACSGGFYVYKLPKIPCLQGLNTGISLMHSSCWGEDPCGPNATCLTSGGCVCNSGFNRQDNTDPTPESYGCIDIDECTEEPGICGTNAMCTNTIGNYTCSCETGFPSTGTVWDIGTVCIDMQQKINSLIAQESQNVMTTLSNIMEDLENSPDLIIPETVAVNILTTLVNFAGRLVNITVQEGAVDIGSLLLKIYEKFLSFCVGNPQSNYTASVVAPQFEISMMTVGPGSSWRLGAAPVLSARNNTMKINISSIAEKNNGSAGAVLMSVSGMDRLLNGSFATSGTKIYSDVSIALVPRANASRLPESVNFTFQHKQEPPKDGRLTCVYWEDRGGVQQWSTEGCVTLSSVSSHTACSCSHLSTFAVILQTGQVQLEPQGEQHGAPSPQPEPPPGTPALLAGHKPHAEPARVCCHRWAAALCLCVQLRMDVPGGTAALPIGQGPKQGAGHPKGGAKGPVPPADWLRDSLNSGRRVSRIISIWIR</sequence>
<proteinExistence type="predicted"/>
<feature type="chain" id="PRO_5017444341" evidence="12">
    <location>
        <begin position="24"/>
        <end position="569"/>
    </location>
</feature>
<dbReference type="InterPro" id="IPR000203">
    <property type="entry name" value="GPS"/>
</dbReference>
<organism evidence="15 16">
    <name type="scientific">Paramormyrops kingsleyae</name>
    <dbReference type="NCBI Taxonomy" id="1676925"/>
    <lineage>
        <taxon>Eukaryota</taxon>
        <taxon>Metazoa</taxon>
        <taxon>Chordata</taxon>
        <taxon>Craniata</taxon>
        <taxon>Vertebrata</taxon>
        <taxon>Euteleostomi</taxon>
        <taxon>Actinopterygii</taxon>
        <taxon>Neopterygii</taxon>
        <taxon>Teleostei</taxon>
        <taxon>Osteoglossocephala</taxon>
        <taxon>Osteoglossomorpha</taxon>
        <taxon>Osteoglossiformes</taxon>
        <taxon>Mormyridae</taxon>
        <taxon>Paramormyrops</taxon>
    </lineage>
</organism>
<comment type="caution">
    <text evidence="10">Lacks conserved residue(s) required for the propagation of feature annotation.</text>
</comment>
<feature type="signal peptide" evidence="12">
    <location>
        <begin position="1"/>
        <end position="23"/>
    </location>
</feature>
<dbReference type="GO" id="GO:0030855">
    <property type="term" value="P:epithelial cell differentiation"/>
    <property type="evidence" value="ECO:0007669"/>
    <property type="project" value="UniProtKB-ARBA"/>
</dbReference>
<dbReference type="CDD" id="cd00054">
    <property type="entry name" value="EGF_CA"/>
    <property type="match status" value="1"/>
</dbReference>
<keyword evidence="8" id="KW-0472">Membrane</keyword>
<dbReference type="PROSITE" id="PS50026">
    <property type="entry name" value="EGF_3"/>
    <property type="match status" value="1"/>
</dbReference>
<dbReference type="SMART" id="SM00179">
    <property type="entry name" value="EGF_CA"/>
    <property type="match status" value="1"/>
</dbReference>
<dbReference type="PROSITE" id="PS50221">
    <property type="entry name" value="GAIN_B"/>
    <property type="match status" value="1"/>
</dbReference>
<dbReference type="PROSITE" id="PS00010">
    <property type="entry name" value="ASX_HYDROXYL"/>
    <property type="match status" value="1"/>
</dbReference>
<evidence type="ECO:0000256" key="10">
    <source>
        <dbReference type="PROSITE-ProRule" id="PRU00076"/>
    </source>
</evidence>
<feature type="compositionally biased region" description="Gly residues" evidence="11">
    <location>
        <begin position="529"/>
        <end position="541"/>
    </location>
</feature>
<evidence type="ECO:0000256" key="7">
    <source>
        <dbReference type="ARBA" id="ARBA00022989"/>
    </source>
</evidence>
<dbReference type="Pfam" id="PF01825">
    <property type="entry name" value="GPS"/>
    <property type="match status" value="1"/>
</dbReference>
<evidence type="ECO:0000256" key="2">
    <source>
        <dbReference type="ARBA" id="ARBA00022475"/>
    </source>
</evidence>
<dbReference type="GO" id="GO:0004930">
    <property type="term" value="F:G protein-coupled receptor activity"/>
    <property type="evidence" value="ECO:0007669"/>
    <property type="project" value="TreeGrafter"/>
</dbReference>
<name>A0A3B3RJP1_9TELE</name>
<accession>A0A3B3RJP1</accession>
<dbReference type="GO" id="GO:0005509">
    <property type="term" value="F:calcium ion binding"/>
    <property type="evidence" value="ECO:0007669"/>
    <property type="project" value="InterPro"/>
</dbReference>
<keyword evidence="2" id="KW-1003">Cell membrane</keyword>
<dbReference type="InterPro" id="IPR049883">
    <property type="entry name" value="NOTCH1_EGF-like"/>
</dbReference>
<feature type="domain" description="EGF-like" evidence="13">
    <location>
        <begin position="161"/>
        <end position="199"/>
    </location>
</feature>
<dbReference type="SUPFAM" id="SSF57196">
    <property type="entry name" value="EGF/Laminin"/>
    <property type="match status" value="1"/>
</dbReference>
<evidence type="ECO:0000259" key="14">
    <source>
        <dbReference type="PROSITE" id="PS50221"/>
    </source>
</evidence>
<dbReference type="Ensembl" id="ENSPKIT00000035489.1">
    <property type="protein sequence ID" value="ENSPKIP00000018659.1"/>
    <property type="gene ID" value="ENSPKIG00000004147.1"/>
</dbReference>
<dbReference type="InterPro" id="IPR000152">
    <property type="entry name" value="EGF-type_Asp/Asn_hydroxyl_site"/>
</dbReference>
<evidence type="ECO:0000256" key="6">
    <source>
        <dbReference type="ARBA" id="ARBA00022737"/>
    </source>
</evidence>
<evidence type="ECO:0000259" key="13">
    <source>
        <dbReference type="PROSITE" id="PS50026"/>
    </source>
</evidence>
<keyword evidence="16" id="KW-1185">Reference proteome</keyword>
<evidence type="ECO:0000256" key="5">
    <source>
        <dbReference type="ARBA" id="ARBA00022729"/>
    </source>
</evidence>
<dbReference type="GO" id="GO:0007189">
    <property type="term" value="P:adenylate cyclase-activating G protein-coupled receptor signaling pathway"/>
    <property type="evidence" value="ECO:0007669"/>
    <property type="project" value="TreeGrafter"/>
</dbReference>
<dbReference type="InterPro" id="IPR046338">
    <property type="entry name" value="GAIN_dom_sf"/>
</dbReference>
<dbReference type="PANTHER" id="PTHR12011">
    <property type="entry name" value="ADHESION G-PROTEIN COUPLED RECEPTOR"/>
    <property type="match status" value="1"/>
</dbReference>
<dbReference type="InterPro" id="IPR001881">
    <property type="entry name" value="EGF-like_Ca-bd_dom"/>
</dbReference>
<keyword evidence="7" id="KW-1133">Transmembrane helix</keyword>
<dbReference type="GeneTree" id="ENSGT00940000163334"/>
<evidence type="ECO:0000256" key="9">
    <source>
        <dbReference type="ARBA" id="ARBA00023157"/>
    </source>
</evidence>
<dbReference type="PANTHER" id="PTHR12011:SF433">
    <property type="entry name" value="ADHESION G PROTEIN-COUPLED RECEPTOR E1-LIKE-RELATED"/>
    <property type="match status" value="1"/>
</dbReference>
<dbReference type="AlphaFoldDB" id="A0A3B3RJP1"/>
<dbReference type="FunFam" id="2.10.25.10:FF:000038">
    <property type="entry name" value="Fibrillin 2"/>
    <property type="match status" value="1"/>
</dbReference>
<feature type="region of interest" description="Disordered" evidence="11">
    <location>
        <begin position="462"/>
        <end position="487"/>
    </location>
</feature>
<keyword evidence="4" id="KW-0812">Transmembrane</keyword>
<feature type="domain" description="GAIN-B" evidence="14">
    <location>
        <begin position="297"/>
        <end position="460"/>
    </location>
</feature>
<keyword evidence="9" id="KW-1015">Disulfide bond</keyword>
<reference evidence="15" key="2">
    <citation type="submission" date="2025-09" db="UniProtKB">
        <authorList>
            <consortium name="Ensembl"/>
        </authorList>
    </citation>
    <scope>IDENTIFICATION</scope>
</reference>
<evidence type="ECO:0000256" key="11">
    <source>
        <dbReference type="SAM" id="MobiDB-lite"/>
    </source>
</evidence>
<evidence type="ECO:0000256" key="12">
    <source>
        <dbReference type="SAM" id="SignalP"/>
    </source>
</evidence>
<evidence type="ECO:0000256" key="8">
    <source>
        <dbReference type="ARBA" id="ARBA00023136"/>
    </source>
</evidence>
<evidence type="ECO:0000256" key="1">
    <source>
        <dbReference type="ARBA" id="ARBA00004651"/>
    </source>
</evidence>
<dbReference type="Gene3D" id="2.10.25.10">
    <property type="entry name" value="Laminin"/>
    <property type="match status" value="2"/>
</dbReference>
<reference evidence="15" key="1">
    <citation type="submission" date="2025-08" db="UniProtKB">
        <authorList>
            <consortium name="Ensembl"/>
        </authorList>
    </citation>
    <scope>IDENTIFICATION</scope>
</reference>
<dbReference type="Pfam" id="PF07645">
    <property type="entry name" value="EGF_CA"/>
    <property type="match status" value="1"/>
</dbReference>
<feature type="compositionally biased region" description="Pro residues" evidence="11">
    <location>
        <begin position="472"/>
        <end position="481"/>
    </location>
</feature>
<protein>
    <submittedName>
        <fullName evidence="15">Uncharacterized protein</fullName>
    </submittedName>
</protein>
<comment type="subcellular location">
    <subcellularLocation>
        <location evidence="1">Cell membrane</location>
        <topology evidence="1">Multi-pass membrane protein</topology>
    </subcellularLocation>
</comment>
<keyword evidence="6" id="KW-0677">Repeat</keyword>
<dbReference type="InterPro" id="IPR057244">
    <property type="entry name" value="GAIN_B"/>
</dbReference>